<evidence type="ECO:0000256" key="7">
    <source>
        <dbReference type="SAM" id="Phobius"/>
    </source>
</evidence>
<evidence type="ECO:0000256" key="6">
    <source>
        <dbReference type="ARBA" id="ARBA00023136"/>
    </source>
</evidence>
<comment type="caution">
    <text evidence="8">The sequence shown here is derived from an EMBL/GenBank/DDBJ whole genome shotgun (WGS) entry which is preliminary data.</text>
</comment>
<keyword evidence="5 7" id="KW-1133">Transmembrane helix</keyword>
<gene>
    <name evidence="8" type="ORF">SD71_11405</name>
</gene>
<name>A0ABR5A4H9_9BACL</name>
<evidence type="ECO:0000256" key="2">
    <source>
        <dbReference type="ARBA" id="ARBA00022448"/>
    </source>
</evidence>
<evidence type="ECO:0000313" key="9">
    <source>
        <dbReference type="Proteomes" id="UP000054526"/>
    </source>
</evidence>
<sequence length="210" mass="21681">MHIPDGILDPKVWVSAAAVTGAVLYKSVKYSQRTLEHRAVPVMGAMAAFIFAAQMINFPLLGAAASGHLIGAAVCAILFGFWPSTLIMSTVVIIQAVMFQDGGITALGANILNMAIVAPAAAALTHKLMQKLSLPGSVSAIVSGWVSVVTVAAVGALELALSGVVSLQLAMSTLLFWHGFIGIGEGLITAVVLQFAIRSSFAFAAKEMAS</sequence>
<keyword evidence="2" id="KW-0813">Transport</keyword>
<accession>A0ABR5A4H9</accession>
<dbReference type="PANTHER" id="PTHR34229:SF1">
    <property type="entry name" value="METAL TRANSPORT PROTEIN HI_1621-RELATED"/>
    <property type="match status" value="1"/>
</dbReference>
<comment type="subcellular location">
    <subcellularLocation>
        <location evidence="1">Cell membrane</location>
        <topology evidence="1">Multi-pass membrane protein</topology>
    </subcellularLocation>
</comment>
<keyword evidence="9" id="KW-1185">Reference proteome</keyword>
<feature type="transmembrane region" description="Helical" evidence="7">
    <location>
        <begin position="40"/>
        <end position="63"/>
    </location>
</feature>
<keyword evidence="3" id="KW-1003">Cell membrane</keyword>
<dbReference type="Pfam" id="PF01891">
    <property type="entry name" value="CbiM"/>
    <property type="match status" value="1"/>
</dbReference>
<dbReference type="Proteomes" id="UP000054526">
    <property type="component" value="Unassembled WGS sequence"/>
</dbReference>
<evidence type="ECO:0000313" key="8">
    <source>
        <dbReference type="EMBL" id="KIL35953.1"/>
    </source>
</evidence>
<dbReference type="Gene3D" id="1.10.1760.20">
    <property type="match status" value="1"/>
</dbReference>
<keyword evidence="6 7" id="KW-0472">Membrane</keyword>
<protein>
    <submittedName>
        <fullName evidence="8">Cobalamin biosynthesis protein CbiM</fullName>
    </submittedName>
</protein>
<proteinExistence type="predicted"/>
<evidence type="ECO:0000256" key="1">
    <source>
        <dbReference type="ARBA" id="ARBA00004651"/>
    </source>
</evidence>
<reference evidence="8 9" key="1">
    <citation type="submission" date="2014-12" db="EMBL/GenBank/DDBJ databases">
        <title>Draft genome sequence of Cohnella kolymensis strain B-2846.</title>
        <authorList>
            <person name="Karlyshev A.V."/>
            <person name="Kudryashova E.B."/>
        </authorList>
    </citation>
    <scope>NUCLEOTIDE SEQUENCE [LARGE SCALE GENOMIC DNA]</scope>
    <source>
        <strain evidence="8 9">VKM B-2846</strain>
    </source>
</reference>
<feature type="transmembrane region" description="Helical" evidence="7">
    <location>
        <begin position="106"/>
        <end position="125"/>
    </location>
</feature>
<dbReference type="EMBL" id="JXAL01000016">
    <property type="protein sequence ID" value="KIL35953.1"/>
    <property type="molecule type" value="Genomic_DNA"/>
</dbReference>
<dbReference type="RefSeq" id="WP_041062826.1">
    <property type="nucleotide sequence ID" value="NZ_JXAL01000016.1"/>
</dbReference>
<feature type="transmembrane region" description="Helical" evidence="7">
    <location>
        <begin position="174"/>
        <end position="197"/>
    </location>
</feature>
<evidence type="ECO:0000256" key="4">
    <source>
        <dbReference type="ARBA" id="ARBA00022692"/>
    </source>
</evidence>
<feature type="transmembrane region" description="Helical" evidence="7">
    <location>
        <begin position="145"/>
        <end position="167"/>
    </location>
</feature>
<evidence type="ECO:0000256" key="3">
    <source>
        <dbReference type="ARBA" id="ARBA00022475"/>
    </source>
</evidence>
<keyword evidence="4 7" id="KW-0812">Transmembrane</keyword>
<evidence type="ECO:0000256" key="5">
    <source>
        <dbReference type="ARBA" id="ARBA00022989"/>
    </source>
</evidence>
<dbReference type="InterPro" id="IPR002751">
    <property type="entry name" value="CbiM/NikMN"/>
</dbReference>
<organism evidence="8 9">
    <name type="scientific">Cohnella kolymensis</name>
    <dbReference type="NCBI Taxonomy" id="1590652"/>
    <lineage>
        <taxon>Bacteria</taxon>
        <taxon>Bacillati</taxon>
        <taxon>Bacillota</taxon>
        <taxon>Bacilli</taxon>
        <taxon>Bacillales</taxon>
        <taxon>Paenibacillaceae</taxon>
        <taxon>Cohnella</taxon>
    </lineage>
</organism>
<dbReference type="PANTHER" id="PTHR34229">
    <property type="entry name" value="METAL TRANSPORT PROTEIN HI_1621-RELATED"/>
    <property type="match status" value="1"/>
</dbReference>
<feature type="transmembrane region" description="Helical" evidence="7">
    <location>
        <begin position="69"/>
        <end position="94"/>
    </location>
</feature>